<dbReference type="PANTHER" id="PTHR33769">
    <property type="entry name" value="TESTIS-EXPRESSED PROTEIN 26 ISOFORM X3"/>
    <property type="match status" value="1"/>
</dbReference>
<evidence type="ECO:0000313" key="1">
    <source>
        <dbReference type="Ensembl" id="ENSECRP00000006168.1"/>
    </source>
</evidence>
<keyword evidence="2" id="KW-1185">Reference proteome</keyword>
<reference evidence="1" key="2">
    <citation type="submission" date="2025-08" db="UniProtKB">
        <authorList>
            <consortium name="Ensembl"/>
        </authorList>
    </citation>
    <scope>IDENTIFICATION</scope>
</reference>
<dbReference type="PANTHER" id="PTHR33769:SF3">
    <property type="entry name" value="MESENTERIC ESTROGEN-DEPENDENT ADIPOGENESIS PROTEIN"/>
    <property type="match status" value="1"/>
</dbReference>
<gene>
    <name evidence="1" type="primary">LOC114649944</name>
</gene>
<dbReference type="InterPro" id="IPR043460">
    <property type="entry name" value="MEDAG/TEX26"/>
</dbReference>
<accession>A0A8C4RSM5</accession>
<name>A0A8C4RSM5_ERPCA</name>
<reference evidence="1" key="3">
    <citation type="submission" date="2025-09" db="UniProtKB">
        <authorList>
            <consortium name="Ensembl"/>
        </authorList>
    </citation>
    <scope>IDENTIFICATION</scope>
</reference>
<dbReference type="Ensembl" id="ENSECRT00000006267.1">
    <property type="protein sequence ID" value="ENSECRP00000006168.1"/>
    <property type="gene ID" value="ENSECRG00000004106.1"/>
</dbReference>
<protein>
    <submittedName>
        <fullName evidence="1">Mesenteric estrogen-dependent adipogenesis protein-like</fullName>
    </submittedName>
</protein>
<dbReference type="Proteomes" id="UP000694620">
    <property type="component" value="Chromosome 4"/>
</dbReference>
<evidence type="ECO:0000313" key="2">
    <source>
        <dbReference type="Proteomes" id="UP000694620"/>
    </source>
</evidence>
<dbReference type="GO" id="GO:0005737">
    <property type="term" value="C:cytoplasm"/>
    <property type="evidence" value="ECO:0007669"/>
    <property type="project" value="TreeGrafter"/>
</dbReference>
<dbReference type="GeneTree" id="ENSGT00390000018451"/>
<reference evidence="1" key="1">
    <citation type="submission" date="2021-06" db="EMBL/GenBank/DDBJ databases">
        <authorList>
            <consortium name="Wellcome Sanger Institute Data Sharing"/>
        </authorList>
    </citation>
    <scope>NUCLEOTIDE SEQUENCE [LARGE SCALE GENOMIC DNA]</scope>
</reference>
<sequence length="255" mass="28743">MHPQQPARRPAKSDMRGATGKPFYLAAIALEDFLKEPPFGFTVEKRGSGYRFVKYDPESCCVFIDDVQTAKGKVIFQHSPGRSVKVRSPGEYTQLRKRLTSKLIFLLVSACGGSAGGTTKRKVKVLKHYIVVINGNNPFIKWDLEQGLDHTISSVAGESYRVKVDVKAALKRWVEQEHFVISVGNEKVTPVWQNTSFAIKYSVGALFDFPFWLGFSKRSFSIGGKVSYFSILDKQKVFEMQELFSSFFCPSLKMT</sequence>
<proteinExistence type="predicted"/>
<organism evidence="1 2">
    <name type="scientific">Erpetoichthys calabaricus</name>
    <name type="common">Rope fish</name>
    <name type="synonym">Calamoichthys calabaricus</name>
    <dbReference type="NCBI Taxonomy" id="27687"/>
    <lineage>
        <taxon>Eukaryota</taxon>
        <taxon>Metazoa</taxon>
        <taxon>Chordata</taxon>
        <taxon>Craniata</taxon>
        <taxon>Vertebrata</taxon>
        <taxon>Euteleostomi</taxon>
        <taxon>Actinopterygii</taxon>
        <taxon>Polypteriformes</taxon>
        <taxon>Polypteridae</taxon>
        <taxon>Erpetoichthys</taxon>
    </lineage>
</organism>
<dbReference type="AlphaFoldDB" id="A0A8C4RSM5"/>